<dbReference type="Proteomes" id="UP001500908">
    <property type="component" value="Unassembled WGS sequence"/>
</dbReference>
<name>A0ABP7FY99_9ACTN</name>
<comment type="caution">
    <text evidence="2">The sequence shown here is derived from an EMBL/GenBank/DDBJ whole genome shotgun (WGS) entry which is preliminary data.</text>
</comment>
<sequence>MRTKRLVPFLAIAAALSVPALGETAHAALRVYHGKDKAIANTQVYLYDNENDGNSVEAQYQRRASPGTTRHLWNHSGGGTRVSSGFGSSVIKLRVCEERDWAPDSCTSWVA</sequence>
<accession>A0ABP7FY99</accession>
<evidence type="ECO:0000313" key="2">
    <source>
        <dbReference type="EMBL" id="GAA3751532.1"/>
    </source>
</evidence>
<feature type="chain" id="PRO_5046336760" evidence="1">
    <location>
        <begin position="21"/>
        <end position="111"/>
    </location>
</feature>
<keyword evidence="3" id="KW-1185">Reference proteome</keyword>
<reference evidence="3" key="1">
    <citation type="journal article" date="2019" name="Int. J. Syst. Evol. Microbiol.">
        <title>The Global Catalogue of Microorganisms (GCM) 10K type strain sequencing project: providing services to taxonomists for standard genome sequencing and annotation.</title>
        <authorList>
            <consortium name="The Broad Institute Genomics Platform"/>
            <consortium name="The Broad Institute Genome Sequencing Center for Infectious Disease"/>
            <person name="Wu L."/>
            <person name="Ma J."/>
        </authorList>
    </citation>
    <scope>NUCLEOTIDE SEQUENCE [LARGE SCALE GENOMIC DNA]</scope>
    <source>
        <strain evidence="3">JCM 17137</strain>
    </source>
</reference>
<keyword evidence="1" id="KW-0732">Signal</keyword>
<protein>
    <submittedName>
        <fullName evidence="2">Uncharacterized protein</fullName>
    </submittedName>
</protein>
<evidence type="ECO:0000313" key="3">
    <source>
        <dbReference type="Proteomes" id="UP001500908"/>
    </source>
</evidence>
<gene>
    <name evidence="2" type="ORF">GCM10022402_33270</name>
</gene>
<proteinExistence type="predicted"/>
<feature type="signal peptide" evidence="1">
    <location>
        <begin position="1"/>
        <end position="20"/>
    </location>
</feature>
<evidence type="ECO:0000256" key="1">
    <source>
        <dbReference type="SAM" id="SignalP"/>
    </source>
</evidence>
<dbReference type="EMBL" id="BAABDD010000016">
    <property type="protein sequence ID" value="GAA3751532.1"/>
    <property type="molecule type" value="Genomic_DNA"/>
</dbReference>
<dbReference type="RefSeq" id="WP_344972858.1">
    <property type="nucleotide sequence ID" value="NZ_BAABDD010000016.1"/>
</dbReference>
<organism evidence="2 3">
    <name type="scientific">Salinactinospora qingdaonensis</name>
    <dbReference type="NCBI Taxonomy" id="702744"/>
    <lineage>
        <taxon>Bacteria</taxon>
        <taxon>Bacillati</taxon>
        <taxon>Actinomycetota</taxon>
        <taxon>Actinomycetes</taxon>
        <taxon>Streptosporangiales</taxon>
        <taxon>Nocardiopsidaceae</taxon>
        <taxon>Salinactinospora</taxon>
    </lineage>
</organism>